<organism evidence="2 3">
    <name type="scientific">Pseudomonas alkylphenolica</name>
    <dbReference type="NCBI Taxonomy" id="237609"/>
    <lineage>
        <taxon>Bacteria</taxon>
        <taxon>Pseudomonadati</taxon>
        <taxon>Pseudomonadota</taxon>
        <taxon>Gammaproteobacteria</taxon>
        <taxon>Pseudomonadales</taxon>
        <taxon>Pseudomonadaceae</taxon>
        <taxon>Pseudomonas</taxon>
    </lineage>
</organism>
<reference evidence="2 3" key="1">
    <citation type="submission" date="2018-06" db="EMBL/GenBank/DDBJ databases">
        <title>Bacteria isolated from soil of Wuhan.</title>
        <authorList>
            <person name="Wei X."/>
            <person name="Chunhua H."/>
        </authorList>
    </citation>
    <scope>NUCLEOTIDE SEQUENCE [LARGE SCALE GENOMIC DNA]</scope>
    <source>
        <strain evidence="3">xwS2</strain>
    </source>
</reference>
<dbReference type="EMBL" id="QJRG01000033">
    <property type="protein sequence ID" value="RWU26749.1"/>
    <property type="molecule type" value="Genomic_DNA"/>
</dbReference>
<dbReference type="OrthoDB" id="7030202at2"/>
<dbReference type="AlphaFoldDB" id="A0A443ZZ54"/>
<dbReference type="GO" id="GO:0015074">
    <property type="term" value="P:DNA integration"/>
    <property type="evidence" value="ECO:0007669"/>
    <property type="project" value="InterPro"/>
</dbReference>
<proteinExistence type="predicted"/>
<dbReference type="InterPro" id="IPR013762">
    <property type="entry name" value="Integrase-like_cat_sf"/>
</dbReference>
<dbReference type="Proteomes" id="UP000288983">
    <property type="component" value="Unassembled WGS sequence"/>
</dbReference>
<dbReference type="InterPro" id="IPR011010">
    <property type="entry name" value="DNA_brk_join_enz"/>
</dbReference>
<evidence type="ECO:0000256" key="1">
    <source>
        <dbReference type="ARBA" id="ARBA00023172"/>
    </source>
</evidence>
<dbReference type="GO" id="GO:0003677">
    <property type="term" value="F:DNA binding"/>
    <property type="evidence" value="ECO:0007669"/>
    <property type="project" value="InterPro"/>
</dbReference>
<gene>
    <name evidence="2" type="ORF">DM813_02650</name>
</gene>
<dbReference type="RefSeq" id="WP_128321873.1">
    <property type="nucleotide sequence ID" value="NZ_QJRG01000033.1"/>
</dbReference>
<dbReference type="SUPFAM" id="SSF56349">
    <property type="entry name" value="DNA breaking-rejoining enzymes"/>
    <property type="match status" value="1"/>
</dbReference>
<accession>A0A443ZZ54</accession>
<comment type="caution">
    <text evidence="2">The sequence shown here is derived from an EMBL/GenBank/DDBJ whole genome shotgun (WGS) entry which is preliminary data.</text>
</comment>
<evidence type="ECO:0000313" key="2">
    <source>
        <dbReference type="EMBL" id="RWU26749.1"/>
    </source>
</evidence>
<dbReference type="Gene3D" id="1.10.443.10">
    <property type="entry name" value="Intergrase catalytic core"/>
    <property type="match status" value="1"/>
</dbReference>
<sequence>MNTGYEWAMTVVGDLLDGFGIDPLATVLGLLALGYGQPVQVLLQAQWSDFDLQAGVWWVGSEALPLTAPFVVLLERYWRWCAGRSDRLFVGRSGGSLGKAEANARVRELLREFFNLSDLITMTARVCPDLCAAEWRAERLREYAEKGATAEQVEALEREFNGRLRSLVEGLHSALCVAAVMVERGFTR</sequence>
<dbReference type="GO" id="GO:0006310">
    <property type="term" value="P:DNA recombination"/>
    <property type="evidence" value="ECO:0007669"/>
    <property type="project" value="UniProtKB-KW"/>
</dbReference>
<evidence type="ECO:0000313" key="3">
    <source>
        <dbReference type="Proteomes" id="UP000288983"/>
    </source>
</evidence>
<keyword evidence="1" id="KW-0233">DNA recombination</keyword>
<protein>
    <submittedName>
        <fullName evidence="2">Uncharacterized protein</fullName>
    </submittedName>
</protein>
<name>A0A443ZZ54_9PSED</name>